<dbReference type="RefSeq" id="WP_379870511.1">
    <property type="nucleotide sequence ID" value="NZ_JBHTBH010000004.1"/>
</dbReference>
<keyword evidence="2" id="KW-1185">Reference proteome</keyword>
<proteinExistence type="predicted"/>
<dbReference type="Proteomes" id="UP001596540">
    <property type="component" value="Unassembled WGS sequence"/>
</dbReference>
<evidence type="ECO:0000313" key="1">
    <source>
        <dbReference type="EMBL" id="MFC7327931.1"/>
    </source>
</evidence>
<evidence type="ECO:0000313" key="2">
    <source>
        <dbReference type="Proteomes" id="UP001596540"/>
    </source>
</evidence>
<dbReference type="EMBL" id="JBHTBH010000004">
    <property type="protein sequence ID" value="MFC7327931.1"/>
    <property type="molecule type" value="Genomic_DNA"/>
</dbReference>
<accession>A0ABW2KCZ2</accession>
<sequence length="190" mass="20886">MTPQAPTAIRYDFPSGGLDPFDVAESRTQWVIEARGWARAWVPDDPAAAADPYVLRVAGESPFDGIPMGYRYLAVLEKLAVVVAGEPVREWPEAAPDTRARDVSVAFDRGARPGEPLDDAAIRRYLGNDRPWPWWALPYRVLPQTSREPWPDGTVAPGHHGYPQALSTARAVGSAEPVMVARVLAHASWH</sequence>
<protein>
    <submittedName>
        <fullName evidence="1">Uncharacterized protein</fullName>
    </submittedName>
</protein>
<gene>
    <name evidence="1" type="ORF">ACFQRF_09265</name>
</gene>
<name>A0ABW2KCZ2_9ACTN</name>
<comment type="caution">
    <text evidence="1">The sequence shown here is derived from an EMBL/GenBank/DDBJ whole genome shotgun (WGS) entry which is preliminary data.</text>
</comment>
<reference evidence="2" key="1">
    <citation type="journal article" date="2019" name="Int. J. Syst. Evol. Microbiol.">
        <title>The Global Catalogue of Microorganisms (GCM) 10K type strain sequencing project: providing services to taxonomists for standard genome sequencing and annotation.</title>
        <authorList>
            <consortium name="The Broad Institute Genomics Platform"/>
            <consortium name="The Broad Institute Genome Sequencing Center for Infectious Disease"/>
            <person name="Wu L."/>
            <person name="Ma J."/>
        </authorList>
    </citation>
    <scope>NUCLEOTIDE SEQUENCE [LARGE SCALE GENOMIC DNA]</scope>
    <source>
        <strain evidence="2">CGMCC 4.7382</strain>
    </source>
</reference>
<organism evidence="1 2">
    <name type="scientific">Marinactinospora rubrisoli</name>
    <dbReference type="NCBI Taxonomy" id="2715399"/>
    <lineage>
        <taxon>Bacteria</taxon>
        <taxon>Bacillati</taxon>
        <taxon>Actinomycetota</taxon>
        <taxon>Actinomycetes</taxon>
        <taxon>Streptosporangiales</taxon>
        <taxon>Nocardiopsidaceae</taxon>
        <taxon>Marinactinospora</taxon>
    </lineage>
</organism>